<name>A0A8S4S2D6_9NEOP</name>
<proteinExistence type="predicted"/>
<dbReference type="OrthoDB" id="407509at2759"/>
<evidence type="ECO:0000313" key="2">
    <source>
        <dbReference type="EMBL" id="CAH2244742.1"/>
    </source>
</evidence>
<comment type="caution">
    <text evidence="2">The sequence shown here is derived from an EMBL/GenBank/DDBJ whole genome shotgun (WGS) entry which is preliminary data.</text>
</comment>
<sequence length="209" mass="23879">MLRIPWTAKRTSISILDQLRINTGLSTLCCEKILSYFGHIARRLPSNMEKLILVGEAVIPHWELELDFTFTKPSSNPSTHVNVTCFNGEGKHREETGMPESSTLCSQSNAPREEITVAQFVSPWKLTMGLIRRLRVSQQAMERAMLGVSLRDQIRNEEIRRRTKVNINVGSTKVLEWQSRTGKRSVGRPPTRWTYDIKRGEGSRWTQAA</sequence>
<gene>
    <name evidence="2" type="primary">jg24424</name>
    <name evidence="2" type="ORF">PAEG_LOCUS20655</name>
</gene>
<dbReference type="Proteomes" id="UP000838756">
    <property type="component" value="Unassembled WGS sequence"/>
</dbReference>
<dbReference type="AlphaFoldDB" id="A0A8S4S2D6"/>
<organism evidence="2 3">
    <name type="scientific">Pararge aegeria aegeria</name>
    <dbReference type="NCBI Taxonomy" id="348720"/>
    <lineage>
        <taxon>Eukaryota</taxon>
        <taxon>Metazoa</taxon>
        <taxon>Ecdysozoa</taxon>
        <taxon>Arthropoda</taxon>
        <taxon>Hexapoda</taxon>
        <taxon>Insecta</taxon>
        <taxon>Pterygota</taxon>
        <taxon>Neoptera</taxon>
        <taxon>Endopterygota</taxon>
        <taxon>Lepidoptera</taxon>
        <taxon>Glossata</taxon>
        <taxon>Ditrysia</taxon>
        <taxon>Papilionoidea</taxon>
        <taxon>Nymphalidae</taxon>
        <taxon>Satyrinae</taxon>
        <taxon>Satyrini</taxon>
        <taxon>Parargina</taxon>
        <taxon>Pararge</taxon>
    </lineage>
</organism>
<feature type="region of interest" description="Disordered" evidence="1">
    <location>
        <begin position="180"/>
        <end position="209"/>
    </location>
</feature>
<protein>
    <submittedName>
        <fullName evidence="2">Jg24424 protein</fullName>
    </submittedName>
</protein>
<reference evidence="2" key="1">
    <citation type="submission" date="2022-03" db="EMBL/GenBank/DDBJ databases">
        <authorList>
            <person name="Lindestad O."/>
        </authorList>
    </citation>
    <scope>NUCLEOTIDE SEQUENCE</scope>
</reference>
<dbReference type="EMBL" id="CAKXAJ010025849">
    <property type="protein sequence ID" value="CAH2244742.1"/>
    <property type="molecule type" value="Genomic_DNA"/>
</dbReference>
<evidence type="ECO:0000313" key="3">
    <source>
        <dbReference type="Proteomes" id="UP000838756"/>
    </source>
</evidence>
<accession>A0A8S4S2D6</accession>
<keyword evidence="3" id="KW-1185">Reference proteome</keyword>
<evidence type="ECO:0000256" key="1">
    <source>
        <dbReference type="SAM" id="MobiDB-lite"/>
    </source>
</evidence>